<sequence length="72" mass="7958">MELSTISLCPIPCPKAKVTPDLPIKQNSNVVYTNGIPVLKSYPKLSLVVKWELQDDQGKDLFCFAIPAQVVD</sequence>
<protein>
    <recommendedName>
        <fullName evidence="1">MD-2-related lipid-recognition domain-containing protein</fullName>
    </recommendedName>
</protein>
<dbReference type="Proteomes" id="UP001186944">
    <property type="component" value="Unassembled WGS sequence"/>
</dbReference>
<reference evidence="2" key="1">
    <citation type="submission" date="2019-08" db="EMBL/GenBank/DDBJ databases">
        <title>The improved chromosome-level genome for the pearl oyster Pinctada fucata martensii using PacBio sequencing and Hi-C.</title>
        <authorList>
            <person name="Zheng Z."/>
        </authorList>
    </citation>
    <scope>NUCLEOTIDE SEQUENCE</scope>
    <source>
        <strain evidence="2">ZZ-2019</strain>
        <tissue evidence="2">Adductor muscle</tissue>
    </source>
</reference>
<name>A0AA89BYM9_PINIB</name>
<feature type="domain" description="MD-2-related lipid-recognition" evidence="1">
    <location>
        <begin position="23"/>
        <end position="70"/>
    </location>
</feature>
<gene>
    <name evidence="2" type="ORF">FSP39_004246</name>
</gene>
<dbReference type="InterPro" id="IPR003172">
    <property type="entry name" value="ML_dom"/>
</dbReference>
<organism evidence="2 3">
    <name type="scientific">Pinctada imbricata</name>
    <name type="common">Atlantic pearl-oyster</name>
    <name type="synonym">Pinctada martensii</name>
    <dbReference type="NCBI Taxonomy" id="66713"/>
    <lineage>
        <taxon>Eukaryota</taxon>
        <taxon>Metazoa</taxon>
        <taxon>Spiralia</taxon>
        <taxon>Lophotrochozoa</taxon>
        <taxon>Mollusca</taxon>
        <taxon>Bivalvia</taxon>
        <taxon>Autobranchia</taxon>
        <taxon>Pteriomorphia</taxon>
        <taxon>Pterioida</taxon>
        <taxon>Pterioidea</taxon>
        <taxon>Pteriidae</taxon>
        <taxon>Pinctada</taxon>
    </lineage>
</organism>
<dbReference type="Pfam" id="PF02221">
    <property type="entry name" value="E1_DerP2_DerF2"/>
    <property type="match status" value="1"/>
</dbReference>
<keyword evidence="3" id="KW-1185">Reference proteome</keyword>
<dbReference type="Gene3D" id="2.60.40.770">
    <property type="match status" value="1"/>
</dbReference>
<dbReference type="AlphaFoldDB" id="A0AA89BYM9"/>
<dbReference type="InterPro" id="IPR014756">
    <property type="entry name" value="Ig_E-set"/>
</dbReference>
<proteinExistence type="predicted"/>
<accession>A0AA89BYM9</accession>
<evidence type="ECO:0000313" key="3">
    <source>
        <dbReference type="Proteomes" id="UP001186944"/>
    </source>
</evidence>
<dbReference type="SUPFAM" id="SSF81296">
    <property type="entry name" value="E set domains"/>
    <property type="match status" value="1"/>
</dbReference>
<evidence type="ECO:0000313" key="2">
    <source>
        <dbReference type="EMBL" id="KAK3092547.1"/>
    </source>
</evidence>
<evidence type="ECO:0000259" key="1">
    <source>
        <dbReference type="Pfam" id="PF02221"/>
    </source>
</evidence>
<dbReference type="EMBL" id="VSWD01000009">
    <property type="protein sequence ID" value="KAK3092547.1"/>
    <property type="molecule type" value="Genomic_DNA"/>
</dbReference>
<comment type="caution">
    <text evidence="2">The sequence shown here is derived from an EMBL/GenBank/DDBJ whole genome shotgun (WGS) entry which is preliminary data.</text>
</comment>